<dbReference type="InterPro" id="IPR029068">
    <property type="entry name" value="Glyas_Bleomycin-R_OHBP_Dase"/>
</dbReference>
<dbReference type="CDD" id="cd07247">
    <property type="entry name" value="SgaA_N_like"/>
    <property type="match status" value="1"/>
</dbReference>
<dbReference type="Gene3D" id="3.10.180.10">
    <property type="entry name" value="2,3-Dihydroxybiphenyl 1,2-Dioxygenase, domain 1"/>
    <property type="match status" value="1"/>
</dbReference>
<dbReference type="STRING" id="1798374.A2Z33_05660"/>
<feature type="domain" description="VOC" evidence="1">
    <location>
        <begin position="6"/>
        <end position="125"/>
    </location>
</feature>
<gene>
    <name evidence="2" type="ORF">A2Z33_05660</name>
</gene>
<name>A0A1F5YX58_9BACT</name>
<dbReference type="PANTHER" id="PTHR33993:SF14">
    <property type="entry name" value="GB|AAF24581.1"/>
    <property type="match status" value="1"/>
</dbReference>
<evidence type="ECO:0000259" key="1">
    <source>
        <dbReference type="PROSITE" id="PS51819"/>
    </source>
</evidence>
<dbReference type="InterPro" id="IPR037523">
    <property type="entry name" value="VOC_core"/>
</dbReference>
<dbReference type="EMBL" id="MFJD01000001">
    <property type="protein sequence ID" value="OGG04771.1"/>
    <property type="molecule type" value="Genomic_DNA"/>
</dbReference>
<evidence type="ECO:0000313" key="2">
    <source>
        <dbReference type="EMBL" id="OGG04771.1"/>
    </source>
</evidence>
<dbReference type="InterPro" id="IPR052164">
    <property type="entry name" value="Anthracycline_SecMetBiosynth"/>
</dbReference>
<sequence>MNEHGKIIWNELVTADQKKAGDFYSSLLGWTRQEIDAGPLGTYTSFQKDGKDVAGMMNPTKTDYEQESKPPRWNAYIAVEEIEAVANRVAELGGKILEPVNDIPGTGKICMIADPTGAMILLMQPALKSDNI</sequence>
<dbReference type="AlphaFoldDB" id="A0A1F5YX58"/>
<dbReference type="PANTHER" id="PTHR33993">
    <property type="entry name" value="GLYOXALASE-RELATED"/>
    <property type="match status" value="1"/>
</dbReference>
<reference evidence="2 3" key="1">
    <citation type="journal article" date="2016" name="Nat. Commun.">
        <title>Thousands of microbial genomes shed light on interconnected biogeochemical processes in an aquifer system.</title>
        <authorList>
            <person name="Anantharaman K."/>
            <person name="Brown C.T."/>
            <person name="Hug L.A."/>
            <person name="Sharon I."/>
            <person name="Castelle C.J."/>
            <person name="Probst A.J."/>
            <person name="Thomas B.C."/>
            <person name="Singh A."/>
            <person name="Wilkins M.J."/>
            <person name="Karaoz U."/>
            <person name="Brodie E.L."/>
            <person name="Williams K.H."/>
            <person name="Hubbard S.S."/>
            <person name="Banfield J.F."/>
        </authorList>
    </citation>
    <scope>NUCLEOTIDE SEQUENCE [LARGE SCALE GENOMIC DNA]</scope>
</reference>
<proteinExistence type="predicted"/>
<comment type="caution">
    <text evidence="2">The sequence shown here is derived from an EMBL/GenBank/DDBJ whole genome shotgun (WGS) entry which is preliminary data.</text>
</comment>
<organism evidence="2 3">
    <name type="scientific">Candidatus Gottesmanbacteria bacterium RBG_16_52_11</name>
    <dbReference type="NCBI Taxonomy" id="1798374"/>
    <lineage>
        <taxon>Bacteria</taxon>
        <taxon>Candidatus Gottesmaniibacteriota</taxon>
    </lineage>
</organism>
<dbReference type="PROSITE" id="PS51819">
    <property type="entry name" value="VOC"/>
    <property type="match status" value="1"/>
</dbReference>
<accession>A0A1F5YX58</accession>
<dbReference type="Pfam" id="PF00903">
    <property type="entry name" value="Glyoxalase"/>
    <property type="match status" value="1"/>
</dbReference>
<protein>
    <submittedName>
        <fullName evidence="2">Glyoxalase</fullName>
    </submittedName>
</protein>
<dbReference type="Proteomes" id="UP000178448">
    <property type="component" value="Unassembled WGS sequence"/>
</dbReference>
<dbReference type="InterPro" id="IPR004360">
    <property type="entry name" value="Glyas_Fos-R_dOase_dom"/>
</dbReference>
<dbReference type="SUPFAM" id="SSF54593">
    <property type="entry name" value="Glyoxalase/Bleomycin resistance protein/Dihydroxybiphenyl dioxygenase"/>
    <property type="match status" value="1"/>
</dbReference>
<evidence type="ECO:0000313" key="3">
    <source>
        <dbReference type="Proteomes" id="UP000178448"/>
    </source>
</evidence>